<dbReference type="OrthoDB" id="1918685at2759"/>
<feature type="region of interest" description="Disordered" evidence="3">
    <location>
        <begin position="67"/>
        <end position="91"/>
    </location>
</feature>
<dbReference type="InterPro" id="IPR000953">
    <property type="entry name" value="Chromo/chromo_shadow_dom"/>
</dbReference>
<comment type="caution">
    <text evidence="5">The sequence shown here is derived from an EMBL/GenBank/DDBJ whole genome shotgun (WGS) entry which is preliminary data.</text>
</comment>
<organism evidence="5 6">
    <name type="scientific">Intoshia linei</name>
    <dbReference type="NCBI Taxonomy" id="1819745"/>
    <lineage>
        <taxon>Eukaryota</taxon>
        <taxon>Metazoa</taxon>
        <taxon>Spiralia</taxon>
        <taxon>Lophotrochozoa</taxon>
        <taxon>Mesozoa</taxon>
        <taxon>Orthonectida</taxon>
        <taxon>Rhopaluridae</taxon>
        <taxon>Intoshia</taxon>
    </lineage>
</organism>
<evidence type="ECO:0000259" key="4">
    <source>
        <dbReference type="PROSITE" id="PS50013"/>
    </source>
</evidence>
<name>A0A177ARA3_9BILA</name>
<dbReference type="PROSITE" id="PS50013">
    <property type="entry name" value="CHROMO_2"/>
    <property type="match status" value="1"/>
</dbReference>
<dbReference type="PANTHER" id="PTHR46860:SF1">
    <property type="entry name" value="CHROMOBOX PROTEIN HOMOLOG 2"/>
    <property type="match status" value="1"/>
</dbReference>
<dbReference type="PROSITE" id="PS00598">
    <property type="entry name" value="CHROMO_1"/>
    <property type="match status" value="1"/>
</dbReference>
<dbReference type="PANTHER" id="PTHR46860">
    <property type="entry name" value="CHROMOBOX PROTEIN HOMOLOG 2"/>
    <property type="match status" value="1"/>
</dbReference>
<dbReference type="SUPFAM" id="SSF54160">
    <property type="entry name" value="Chromo domain-like"/>
    <property type="match status" value="1"/>
</dbReference>
<evidence type="ECO:0000313" key="6">
    <source>
        <dbReference type="Proteomes" id="UP000078046"/>
    </source>
</evidence>
<evidence type="ECO:0000256" key="2">
    <source>
        <dbReference type="ARBA" id="ARBA00023242"/>
    </source>
</evidence>
<dbReference type="InterPro" id="IPR042796">
    <property type="entry name" value="CBX2"/>
</dbReference>
<accession>A0A177ARA3</accession>
<evidence type="ECO:0000256" key="1">
    <source>
        <dbReference type="ARBA" id="ARBA00004123"/>
    </source>
</evidence>
<dbReference type="GO" id="GO:0000122">
    <property type="term" value="P:negative regulation of transcription by RNA polymerase II"/>
    <property type="evidence" value="ECO:0007669"/>
    <property type="project" value="TreeGrafter"/>
</dbReference>
<evidence type="ECO:0000256" key="3">
    <source>
        <dbReference type="SAM" id="MobiDB-lite"/>
    </source>
</evidence>
<dbReference type="AlphaFoldDB" id="A0A177ARA3"/>
<dbReference type="Proteomes" id="UP000078046">
    <property type="component" value="Unassembled WGS sequence"/>
</dbReference>
<evidence type="ECO:0000313" key="5">
    <source>
        <dbReference type="EMBL" id="OAF64350.1"/>
    </source>
</evidence>
<dbReference type="GO" id="GO:0035102">
    <property type="term" value="C:PRC1 complex"/>
    <property type="evidence" value="ECO:0007669"/>
    <property type="project" value="InterPro"/>
</dbReference>
<feature type="compositionally biased region" description="Basic and acidic residues" evidence="3">
    <location>
        <begin position="67"/>
        <end position="78"/>
    </location>
</feature>
<dbReference type="Gene3D" id="2.40.50.40">
    <property type="match status" value="1"/>
</dbReference>
<dbReference type="InterPro" id="IPR023779">
    <property type="entry name" value="Chromodomain_CS"/>
</dbReference>
<dbReference type="GO" id="GO:0000792">
    <property type="term" value="C:heterochromatin"/>
    <property type="evidence" value="ECO:0007669"/>
    <property type="project" value="TreeGrafter"/>
</dbReference>
<dbReference type="InterPro" id="IPR023780">
    <property type="entry name" value="Chromo_domain"/>
</dbReference>
<feature type="compositionally biased region" description="Basic residues" evidence="3">
    <location>
        <begin position="80"/>
        <end position="91"/>
    </location>
</feature>
<comment type="subcellular location">
    <subcellularLocation>
        <location evidence="1">Nucleus</location>
    </subcellularLocation>
</comment>
<dbReference type="Pfam" id="PF00385">
    <property type="entry name" value="Chromo"/>
    <property type="match status" value="1"/>
</dbReference>
<dbReference type="SMART" id="SM00298">
    <property type="entry name" value="CHROMO"/>
    <property type="match status" value="1"/>
</dbReference>
<dbReference type="EMBL" id="LWCA01001903">
    <property type="protein sequence ID" value="OAF64350.1"/>
    <property type="molecule type" value="Genomic_DNA"/>
</dbReference>
<proteinExistence type="predicted"/>
<dbReference type="InterPro" id="IPR016197">
    <property type="entry name" value="Chromo-like_dom_sf"/>
</dbReference>
<sequence length="191" mass="22653">MKNMQSDKNLQIKPDDSVFEAECIVSKRKHDNNIEYLVKWNGWSDRHNTWEPPENILDDRLLSTFNERQKKPNRESYRMRNSKFKTSTRRSSTRLKELSCIVKENTKEKKFETLNVVHKPPNIKANEKPQNISSTIDQLKMPKEKDVYDKIQQDIEITDVLYNGVTCVFKEYPIFISQNMTRVTRSLPTKL</sequence>
<protein>
    <recommendedName>
        <fullName evidence="4">Chromo domain-containing protein</fullName>
    </recommendedName>
</protein>
<keyword evidence="6" id="KW-1185">Reference proteome</keyword>
<feature type="domain" description="Chromo" evidence="4">
    <location>
        <begin position="19"/>
        <end position="77"/>
    </location>
</feature>
<reference evidence="5 6" key="1">
    <citation type="submission" date="2016-04" db="EMBL/GenBank/DDBJ databases">
        <title>The genome of Intoshia linei affirms orthonectids as highly simplified spiralians.</title>
        <authorList>
            <person name="Mikhailov K.V."/>
            <person name="Slusarev G.S."/>
            <person name="Nikitin M.A."/>
            <person name="Logacheva M.D."/>
            <person name="Penin A."/>
            <person name="Aleoshin V."/>
            <person name="Panchin Y.V."/>
        </authorList>
    </citation>
    <scope>NUCLEOTIDE SEQUENCE [LARGE SCALE GENOMIC DNA]</scope>
    <source>
        <strain evidence="5">Intl2013</strain>
        <tissue evidence="5">Whole animal</tissue>
    </source>
</reference>
<keyword evidence="2" id="KW-0539">Nucleus</keyword>
<gene>
    <name evidence="5" type="ORF">A3Q56_07895</name>
</gene>